<evidence type="ECO:0000313" key="2">
    <source>
        <dbReference type="Proteomes" id="UP000027616"/>
    </source>
</evidence>
<name>A0A060RDA7_9BACT</name>
<protein>
    <submittedName>
        <fullName evidence="1">Uncharacterized protein</fullName>
    </submittedName>
</protein>
<accession>A0A060RDA7</accession>
<dbReference type="KEGG" id="rbc:BN938_1976"/>
<evidence type="ECO:0000313" key="1">
    <source>
        <dbReference type="EMBL" id="CDN32053.1"/>
    </source>
</evidence>
<dbReference type="STRING" id="1433126.BN938_1976"/>
<dbReference type="EMBL" id="HG934468">
    <property type="protein sequence ID" value="CDN32053.1"/>
    <property type="molecule type" value="Genomic_DNA"/>
</dbReference>
<proteinExistence type="predicted"/>
<organism evidence="1 2">
    <name type="scientific">Mucinivorans hirudinis</name>
    <dbReference type="NCBI Taxonomy" id="1433126"/>
    <lineage>
        <taxon>Bacteria</taxon>
        <taxon>Pseudomonadati</taxon>
        <taxon>Bacteroidota</taxon>
        <taxon>Bacteroidia</taxon>
        <taxon>Bacteroidales</taxon>
        <taxon>Rikenellaceae</taxon>
        <taxon>Mucinivorans</taxon>
    </lineage>
</organism>
<dbReference type="Proteomes" id="UP000027616">
    <property type="component" value="Chromosome I"/>
</dbReference>
<dbReference type="AlphaFoldDB" id="A0A060RDA7"/>
<keyword evidence="2" id="KW-1185">Reference proteome</keyword>
<dbReference type="HOGENOM" id="CLU_3154992_0_0_10"/>
<sequence length="48" mass="5903">MVLREGDVELIPVIFRYILYCTRYFYTIMKKVTTVMLILIWRKLFLSL</sequence>
<gene>
    <name evidence="1" type="ORF">BN938_1976</name>
</gene>
<reference evidence="1 2" key="1">
    <citation type="journal article" date="2015" name="Genome Announc.">
        <title>Complete Genome Sequence of the Novel Leech Symbiont Mucinivorans hirudinis M3T.</title>
        <authorList>
            <person name="Nelson M.C."/>
            <person name="Bomar L."/>
            <person name="Graf J."/>
        </authorList>
    </citation>
    <scope>NUCLEOTIDE SEQUENCE [LARGE SCALE GENOMIC DNA]</scope>
    <source>
        <strain evidence="2">M3</strain>
    </source>
</reference>